<dbReference type="EMBL" id="JACGCI010000098">
    <property type="protein sequence ID" value="KAF6745910.1"/>
    <property type="molecule type" value="Genomic_DNA"/>
</dbReference>
<dbReference type="Proteomes" id="UP000521943">
    <property type="component" value="Unassembled WGS sequence"/>
</dbReference>
<reference evidence="1 2" key="1">
    <citation type="submission" date="2020-07" db="EMBL/GenBank/DDBJ databases">
        <title>Comparative genomics of pyrophilous fungi reveals a link between fire events and developmental genes.</title>
        <authorList>
            <consortium name="DOE Joint Genome Institute"/>
            <person name="Steindorff A.S."/>
            <person name="Carver A."/>
            <person name="Calhoun S."/>
            <person name="Stillman K."/>
            <person name="Liu H."/>
            <person name="Lipzen A."/>
            <person name="Pangilinan J."/>
            <person name="Labutti K."/>
            <person name="Bruns T.D."/>
            <person name="Grigoriev I.V."/>
        </authorList>
    </citation>
    <scope>NUCLEOTIDE SEQUENCE [LARGE SCALE GENOMIC DNA]</scope>
    <source>
        <strain evidence="1 2">CBS 144469</strain>
    </source>
</reference>
<accession>A0A8H6LX30</accession>
<dbReference type="AlphaFoldDB" id="A0A8H6LX30"/>
<name>A0A8H6LX30_9AGAR</name>
<sequence length="621" mass="69943">PAPASSKPAVQTRKVPCPGLEVTTDKRIDTYLRRTGASGGGGRNPVTIAKEKFSKLFSKLKPHQKKEILAEQRLTQKWKNDHQNACVFSSSCKKTVVIAVDRTTPPPPCSECVEVHRSTPFKKAISKPIPKKENRKFVNKQYLNEVLGKQYAESKGLQDLVEDENATQSLPVRFALGCLSGKYSNKTLEGLVKAYVTMEDRKSKGKGLQNFKYTPEFLQFCHDQHTTSPAAYRGLGQVFQAPAQRTLEKHIAKEPRFPVGISTRNFELVQKHLNDIAYDGPVGLGCDDTKLFSGLQLMWDGEKNSHFLVGGCDEPIQVLDADAVQREMSNPSNRAATKLRLWVLSIPYPKIPPVIVAAKAIPDNLDGQTLSEMSLRVIRGLIGVGAKVVSYSSDGSEVERSAEKIMIAKADSTITYEIPSPCPEEGLPDTKFTIPVFDKQAVAMGQDSKHALKTFRNNLFSGARLLTLGNYVVVYQRIREIAYEEGSPLYQRDVDKVDRQDDSAATRLFSADVLEYITKNHPDYLGEAIYLFIFGDLIDAFQNRFITHHERLKMVLRARHFINHWEMYLKVSGYPKATHIISKEALDISRILIDGYARKIVKDFNFRDFIYMMPKLLNRIR</sequence>
<evidence type="ECO:0000313" key="1">
    <source>
        <dbReference type="EMBL" id="KAF6745910.1"/>
    </source>
</evidence>
<organism evidence="1 2">
    <name type="scientific">Ephemerocybe angulata</name>
    <dbReference type="NCBI Taxonomy" id="980116"/>
    <lineage>
        <taxon>Eukaryota</taxon>
        <taxon>Fungi</taxon>
        <taxon>Dikarya</taxon>
        <taxon>Basidiomycota</taxon>
        <taxon>Agaricomycotina</taxon>
        <taxon>Agaricomycetes</taxon>
        <taxon>Agaricomycetidae</taxon>
        <taxon>Agaricales</taxon>
        <taxon>Agaricineae</taxon>
        <taxon>Psathyrellaceae</taxon>
        <taxon>Ephemerocybe</taxon>
    </lineage>
</organism>
<gene>
    <name evidence="1" type="ORF">DFP72DRAFT_778941</name>
</gene>
<proteinExistence type="predicted"/>
<protein>
    <submittedName>
        <fullName evidence="1">Uncharacterized protein</fullName>
    </submittedName>
</protein>
<feature type="non-terminal residue" evidence="1">
    <location>
        <position position="621"/>
    </location>
</feature>
<dbReference type="OrthoDB" id="73076at2759"/>
<keyword evidence="2" id="KW-1185">Reference proteome</keyword>
<comment type="caution">
    <text evidence="1">The sequence shown here is derived from an EMBL/GenBank/DDBJ whole genome shotgun (WGS) entry which is preliminary data.</text>
</comment>
<feature type="non-terminal residue" evidence="1">
    <location>
        <position position="1"/>
    </location>
</feature>
<evidence type="ECO:0000313" key="2">
    <source>
        <dbReference type="Proteomes" id="UP000521943"/>
    </source>
</evidence>